<dbReference type="InterPro" id="IPR003691">
    <property type="entry name" value="FluC"/>
</dbReference>
<organism evidence="11 12">
    <name type="scientific">Gordonia pseudamarae</name>
    <dbReference type="NCBI Taxonomy" id="2831662"/>
    <lineage>
        <taxon>Bacteria</taxon>
        <taxon>Bacillati</taxon>
        <taxon>Actinomycetota</taxon>
        <taxon>Actinomycetes</taxon>
        <taxon>Mycobacteriales</taxon>
        <taxon>Gordoniaceae</taxon>
        <taxon>Gordonia</taxon>
    </lineage>
</organism>
<dbReference type="RefSeq" id="WP_213249319.1">
    <property type="nucleotide sequence ID" value="NZ_CP045806.1"/>
</dbReference>
<keyword evidence="3 10" id="KW-0812">Transmembrane</keyword>
<dbReference type="NCBIfam" id="TIGR00494">
    <property type="entry name" value="crcB"/>
    <property type="match status" value="1"/>
</dbReference>
<evidence type="ECO:0000256" key="6">
    <source>
        <dbReference type="ARBA" id="ARBA00023303"/>
    </source>
</evidence>
<sequence length="134" mass="13561">MSAGLFLAVAVAGGFGSVCRFVLDGLIRSRTGDDLPWGTVTLNLTGSFALGLITGLAVDHVVSDAARMVIGTGFLGGYTTFSTASFETVRLLQQRATPGAAGDRRWAVGLLNAFGVLVVATGAAGLGLWAGGLT</sequence>
<dbReference type="Proteomes" id="UP001059836">
    <property type="component" value="Chromosome"/>
</dbReference>
<comment type="similarity">
    <text evidence="7 10">Belongs to the fluoride channel Fluc/FEX (TC 1.A.43) family.</text>
</comment>
<proteinExistence type="inferred from homology"/>
<comment type="catalytic activity">
    <reaction evidence="8">
        <text>fluoride(in) = fluoride(out)</text>
        <dbReference type="Rhea" id="RHEA:76159"/>
        <dbReference type="ChEBI" id="CHEBI:17051"/>
    </reaction>
    <physiologicalReaction direction="left-to-right" evidence="8">
        <dbReference type="Rhea" id="RHEA:76160"/>
    </physiologicalReaction>
</comment>
<comment type="function">
    <text evidence="9 10">Fluoride-specific ion channel. Important for reducing fluoride concentration in the cell, thus reducing its toxicity.</text>
</comment>
<feature type="binding site" evidence="10">
    <location>
        <position position="76"/>
    </location>
    <ligand>
        <name>Na(+)</name>
        <dbReference type="ChEBI" id="CHEBI:29101"/>
        <note>structural</note>
    </ligand>
</feature>
<gene>
    <name evidence="10 11" type="primary">crcB</name>
    <name evidence="10" type="synonym">fluC</name>
    <name evidence="11" type="ORF">GII31_10510</name>
</gene>
<evidence type="ECO:0000313" key="12">
    <source>
        <dbReference type="Proteomes" id="UP001059836"/>
    </source>
</evidence>
<feature type="binding site" evidence="10">
    <location>
        <position position="79"/>
    </location>
    <ligand>
        <name>Na(+)</name>
        <dbReference type="ChEBI" id="CHEBI:29101"/>
        <note>structural</note>
    </ligand>
</feature>
<keyword evidence="4 10" id="KW-1133">Transmembrane helix</keyword>
<name>A0ABX6IHC8_9ACTN</name>
<dbReference type="PANTHER" id="PTHR28259">
    <property type="entry name" value="FLUORIDE EXPORT PROTEIN 1-RELATED"/>
    <property type="match status" value="1"/>
</dbReference>
<keyword evidence="6 10" id="KW-0407">Ion channel</keyword>
<feature type="transmembrane region" description="Helical" evidence="10">
    <location>
        <begin position="65"/>
        <end position="86"/>
    </location>
</feature>
<evidence type="ECO:0000256" key="3">
    <source>
        <dbReference type="ARBA" id="ARBA00022692"/>
    </source>
</evidence>
<keyword evidence="10" id="KW-0406">Ion transport</keyword>
<feature type="transmembrane region" description="Helical" evidence="10">
    <location>
        <begin position="40"/>
        <end position="58"/>
    </location>
</feature>
<keyword evidence="12" id="KW-1185">Reference proteome</keyword>
<evidence type="ECO:0000256" key="8">
    <source>
        <dbReference type="ARBA" id="ARBA00035585"/>
    </source>
</evidence>
<dbReference type="EMBL" id="CP045809">
    <property type="protein sequence ID" value="QHN35258.1"/>
    <property type="molecule type" value="Genomic_DNA"/>
</dbReference>
<evidence type="ECO:0000256" key="1">
    <source>
        <dbReference type="ARBA" id="ARBA00004651"/>
    </source>
</evidence>
<evidence type="ECO:0000256" key="5">
    <source>
        <dbReference type="ARBA" id="ARBA00023136"/>
    </source>
</evidence>
<comment type="activity regulation">
    <text evidence="10">Na(+) is not transported, but it plays an essential structural role and its presence is essential for fluoride channel function.</text>
</comment>
<accession>A0ABX6IHC8</accession>
<keyword evidence="5 10" id="KW-0472">Membrane</keyword>
<evidence type="ECO:0000256" key="7">
    <source>
        <dbReference type="ARBA" id="ARBA00035120"/>
    </source>
</evidence>
<evidence type="ECO:0000256" key="10">
    <source>
        <dbReference type="HAMAP-Rule" id="MF_00454"/>
    </source>
</evidence>
<evidence type="ECO:0000256" key="2">
    <source>
        <dbReference type="ARBA" id="ARBA00022475"/>
    </source>
</evidence>
<keyword evidence="10" id="KW-0813">Transport</keyword>
<evidence type="ECO:0000256" key="4">
    <source>
        <dbReference type="ARBA" id="ARBA00022989"/>
    </source>
</evidence>
<evidence type="ECO:0000256" key="9">
    <source>
        <dbReference type="ARBA" id="ARBA00049940"/>
    </source>
</evidence>
<dbReference type="PANTHER" id="PTHR28259:SF1">
    <property type="entry name" value="FLUORIDE EXPORT PROTEIN 1-RELATED"/>
    <property type="match status" value="1"/>
</dbReference>
<evidence type="ECO:0000313" key="11">
    <source>
        <dbReference type="EMBL" id="QHN35258.1"/>
    </source>
</evidence>
<keyword evidence="2 10" id="KW-1003">Cell membrane</keyword>
<dbReference type="HAMAP" id="MF_00454">
    <property type="entry name" value="FluC"/>
    <property type="match status" value="1"/>
</dbReference>
<reference evidence="11" key="1">
    <citation type="journal article" date="2021" name="Nat. Microbiol.">
        <title>Cocultivation of an ultrasmall environmental parasitic bacterium with lytic ability against bacteria associated with wastewater foams.</title>
        <authorList>
            <person name="Batinovic S."/>
            <person name="Rose J.J.A."/>
            <person name="Ratcliffe J."/>
            <person name="Seviour R.J."/>
            <person name="Petrovski S."/>
        </authorList>
    </citation>
    <scope>NUCLEOTIDE SEQUENCE</scope>
    <source>
        <strain evidence="11">CON9</strain>
    </source>
</reference>
<comment type="subcellular location">
    <subcellularLocation>
        <location evidence="1 10">Cell membrane</location>
        <topology evidence="1 10">Multi-pass membrane protein</topology>
    </subcellularLocation>
</comment>
<keyword evidence="10" id="KW-0915">Sodium</keyword>
<feature type="transmembrane region" description="Helical" evidence="10">
    <location>
        <begin position="106"/>
        <end position="130"/>
    </location>
</feature>
<keyword evidence="10" id="KW-0479">Metal-binding</keyword>
<dbReference type="Pfam" id="PF02537">
    <property type="entry name" value="CRCB"/>
    <property type="match status" value="1"/>
</dbReference>
<protein>
    <recommendedName>
        <fullName evidence="10">Fluoride-specific ion channel FluC</fullName>
    </recommendedName>
</protein>